<sequence>MFPFSVCFEGNIGMRMKKRGTWDPKIKDPGSHQHNETPVRKEKQRHSEKILLSLLREISAPFSSSVYTPSNGWIFGGISGDFDRQDLPPRFTCSAIFVCWLGSCFNKQWCMGLSLAVVVKEDVMNCHGDMAEKNATGKIMLLKHCNY</sequence>
<dbReference type="Proteomes" id="UP000189703">
    <property type="component" value="Unplaced"/>
</dbReference>
<keyword evidence="2" id="KW-1185">Reference proteome</keyword>
<feature type="compositionally biased region" description="Basic and acidic residues" evidence="1">
    <location>
        <begin position="20"/>
        <end position="42"/>
    </location>
</feature>
<evidence type="ECO:0000313" key="2">
    <source>
        <dbReference type="Proteomes" id="UP000189703"/>
    </source>
</evidence>
<accession>A0A1U8AAT2</accession>
<reference evidence="3" key="1">
    <citation type="submission" date="2025-08" db="UniProtKB">
        <authorList>
            <consortium name="RefSeq"/>
        </authorList>
    </citation>
    <scope>IDENTIFICATION</scope>
</reference>
<dbReference type="RefSeq" id="XP_010263866.1">
    <property type="nucleotide sequence ID" value="XM_010265564.2"/>
</dbReference>
<protein>
    <submittedName>
        <fullName evidence="3">Uncharacterized protein LOC104602024</fullName>
    </submittedName>
</protein>
<evidence type="ECO:0000313" key="3">
    <source>
        <dbReference type="RefSeq" id="XP_010263866.1"/>
    </source>
</evidence>
<dbReference type="GeneID" id="104602024"/>
<dbReference type="AlphaFoldDB" id="A0A1U8AAT2"/>
<feature type="region of interest" description="Disordered" evidence="1">
    <location>
        <begin position="19"/>
        <end position="42"/>
    </location>
</feature>
<dbReference type="KEGG" id="nnu:104602024"/>
<gene>
    <name evidence="3" type="primary">LOC104602024</name>
</gene>
<name>A0A1U8AAT2_NELNU</name>
<organism evidence="2 3">
    <name type="scientific">Nelumbo nucifera</name>
    <name type="common">Sacred lotus</name>
    <dbReference type="NCBI Taxonomy" id="4432"/>
    <lineage>
        <taxon>Eukaryota</taxon>
        <taxon>Viridiplantae</taxon>
        <taxon>Streptophyta</taxon>
        <taxon>Embryophyta</taxon>
        <taxon>Tracheophyta</taxon>
        <taxon>Spermatophyta</taxon>
        <taxon>Magnoliopsida</taxon>
        <taxon>Proteales</taxon>
        <taxon>Nelumbonaceae</taxon>
        <taxon>Nelumbo</taxon>
    </lineage>
</organism>
<evidence type="ECO:0000256" key="1">
    <source>
        <dbReference type="SAM" id="MobiDB-lite"/>
    </source>
</evidence>
<proteinExistence type="predicted"/>